<proteinExistence type="predicted"/>
<evidence type="ECO:0000313" key="3">
    <source>
        <dbReference type="EMBL" id="GIM95528.1"/>
    </source>
</evidence>
<comment type="caution">
    <text evidence="3">The sequence shown here is derived from an EMBL/GenBank/DDBJ whole genome shotgun (WGS) entry which is preliminary data.</text>
</comment>
<feature type="transmembrane region" description="Helical" evidence="2">
    <location>
        <begin position="305"/>
        <end position="326"/>
    </location>
</feature>
<dbReference type="EMBL" id="BOQN01000095">
    <property type="protein sequence ID" value="GIM95528.1"/>
    <property type="molecule type" value="Genomic_DNA"/>
</dbReference>
<keyword evidence="2" id="KW-1133">Transmembrane helix</keyword>
<feature type="transmembrane region" description="Helical" evidence="2">
    <location>
        <begin position="506"/>
        <end position="526"/>
    </location>
</feature>
<dbReference type="Proteomes" id="UP000677082">
    <property type="component" value="Unassembled WGS sequence"/>
</dbReference>
<feature type="transmembrane region" description="Helical" evidence="2">
    <location>
        <begin position="114"/>
        <end position="133"/>
    </location>
</feature>
<gene>
    <name evidence="3" type="ORF">Ato02nite_073210</name>
</gene>
<dbReference type="RefSeq" id="WP_213011242.1">
    <property type="nucleotide sequence ID" value="NZ_BOQN01000095.1"/>
</dbReference>
<keyword evidence="2" id="KW-0812">Transmembrane</keyword>
<organism evidence="3 4">
    <name type="scientific">Paractinoplanes toevensis</name>
    <dbReference type="NCBI Taxonomy" id="571911"/>
    <lineage>
        <taxon>Bacteria</taxon>
        <taxon>Bacillati</taxon>
        <taxon>Actinomycetota</taxon>
        <taxon>Actinomycetes</taxon>
        <taxon>Micromonosporales</taxon>
        <taxon>Micromonosporaceae</taxon>
        <taxon>Paractinoplanes</taxon>
    </lineage>
</organism>
<accession>A0A919TH18</accession>
<name>A0A919TH18_9ACTN</name>
<protein>
    <submittedName>
        <fullName evidence="3">Uncharacterized protein</fullName>
    </submittedName>
</protein>
<keyword evidence="2" id="KW-0472">Membrane</keyword>
<feature type="transmembrane region" description="Helical" evidence="2">
    <location>
        <begin position="33"/>
        <end position="53"/>
    </location>
</feature>
<feature type="transmembrane region" description="Helical" evidence="2">
    <location>
        <begin position="533"/>
        <end position="555"/>
    </location>
</feature>
<feature type="transmembrane region" description="Helical" evidence="2">
    <location>
        <begin position="180"/>
        <end position="202"/>
    </location>
</feature>
<dbReference type="AlphaFoldDB" id="A0A919TH18"/>
<feature type="transmembrane region" description="Helical" evidence="2">
    <location>
        <begin position="209"/>
        <end position="230"/>
    </location>
</feature>
<evidence type="ECO:0000256" key="2">
    <source>
        <dbReference type="SAM" id="Phobius"/>
    </source>
</evidence>
<feature type="transmembrane region" description="Helical" evidence="2">
    <location>
        <begin position="89"/>
        <end position="108"/>
    </location>
</feature>
<feature type="transmembrane region" description="Helical" evidence="2">
    <location>
        <begin position="154"/>
        <end position="174"/>
    </location>
</feature>
<feature type="transmembrane region" description="Helical" evidence="2">
    <location>
        <begin position="361"/>
        <end position="391"/>
    </location>
</feature>
<keyword evidence="4" id="KW-1185">Reference proteome</keyword>
<sequence>MTITTYRPAAAPAEEPKATDFTDSPGRTAPARLVLSSLSLLFLLIGLVGLIVGAEPLRVLGLGGYLLLGTGAAPWALHRTMRLSLRTMAATSGSLVILILISVLMLYGNAWHPSLAATMVVLVTAPVHVLGVIRAVRDRPALPIRPWPAVRPPLAIAVGGAVLCLVAALTHRHIDPGIGGFLTQIGPIWYAGLALILIALAMSRSGDEMVLAVGVTLLMLVLTGTAALVYDAPRSQSAAKHLDFIQQIRENHHLDSSVGVYNSWPGYFSSMAWFSDVTGLRDPLGLATAWPVLIGLSRIAAMRYLAGQVLSGRTLPWLAVLLGVIADPIGADYFSPQSVGFVLGLAIFGLALSKLPTWPRLAGILGIGAAVTVTHQLSPYIIGGTLCLFAVFRQLRPWWFAAALIGEAFAWAFAHWSDLGGFVSLGDVGNASNFRPPETAVTSGLERLPIVGASSGALAVGILVIGLLALVTLVRRRKDPAAWAFALAPSVGVAVLAVNAYGNEGIFRAALFAIPWLSILAVGVFAELGTRRVNLGLGAVLMTLAVTFNVAAFGMDASAVMRPSDRDAIKWFEAQALQRQNTVSYLLSVGPGDLPNGPPTEDGTYVTIDREDIDPQAYTLTDPADSTMTRMSGQLVQYADDNTAGAFHLYAIWSPTNDYYGLEYGLHTKAQFAALRDAFSASSLWTKVFTEGDTVVWEYTAVTGTGS</sequence>
<reference evidence="3 4" key="1">
    <citation type="submission" date="2021-03" db="EMBL/GenBank/DDBJ databases">
        <title>Whole genome shotgun sequence of Actinoplanes toevensis NBRC 105298.</title>
        <authorList>
            <person name="Komaki H."/>
            <person name="Tamura T."/>
        </authorList>
    </citation>
    <scope>NUCLEOTIDE SEQUENCE [LARGE SCALE GENOMIC DNA]</scope>
    <source>
        <strain evidence="3 4">NBRC 105298</strain>
    </source>
</reference>
<evidence type="ECO:0000313" key="4">
    <source>
        <dbReference type="Proteomes" id="UP000677082"/>
    </source>
</evidence>
<feature type="transmembrane region" description="Helical" evidence="2">
    <location>
        <begin position="398"/>
        <end position="416"/>
    </location>
</feature>
<feature type="transmembrane region" description="Helical" evidence="2">
    <location>
        <begin position="59"/>
        <end position="77"/>
    </location>
</feature>
<feature type="transmembrane region" description="Helical" evidence="2">
    <location>
        <begin position="338"/>
        <end position="355"/>
    </location>
</feature>
<evidence type="ECO:0000256" key="1">
    <source>
        <dbReference type="SAM" id="MobiDB-lite"/>
    </source>
</evidence>
<feature type="transmembrane region" description="Helical" evidence="2">
    <location>
        <begin position="481"/>
        <end position="500"/>
    </location>
</feature>
<feature type="transmembrane region" description="Helical" evidence="2">
    <location>
        <begin position="450"/>
        <end position="474"/>
    </location>
</feature>
<feature type="region of interest" description="Disordered" evidence="1">
    <location>
        <begin position="1"/>
        <end position="24"/>
    </location>
</feature>